<proteinExistence type="predicted"/>
<evidence type="ECO:0000313" key="2">
    <source>
        <dbReference type="EMBL" id="MDG5753048.1"/>
    </source>
</evidence>
<accession>A0ABT6H2P4</accession>
<sequence length="177" mass="20559">MEYKTPMIARKLGVSPKVIMRIVSQLQMDVEKNKFGHYIFNEADVNRIIDYYSKEVANTEVAATVAHEATFKPAQVLMEPTTIMPVMQDERSLKEKISNAELALRLDRMEEKLDTKADEVVAYQLLQHRNEIEELRLQIQLLQVHLQKLEVTKPLAPVREITAKKKRRRMILSIFGL</sequence>
<keyword evidence="3" id="KW-1185">Reference proteome</keyword>
<comment type="caution">
    <text evidence="2">The sequence shown here is derived from an EMBL/GenBank/DDBJ whole genome shotgun (WGS) entry which is preliminary data.</text>
</comment>
<evidence type="ECO:0000256" key="1">
    <source>
        <dbReference type="SAM" id="Coils"/>
    </source>
</evidence>
<dbReference type="Proteomes" id="UP001218246">
    <property type="component" value="Unassembled WGS sequence"/>
</dbReference>
<dbReference type="Gene3D" id="1.10.1660.10">
    <property type="match status" value="1"/>
</dbReference>
<evidence type="ECO:0000313" key="3">
    <source>
        <dbReference type="Proteomes" id="UP001218246"/>
    </source>
</evidence>
<organism evidence="2 3">
    <name type="scientific">Ectobacillus antri</name>
    <dbReference type="NCBI Taxonomy" id="2486280"/>
    <lineage>
        <taxon>Bacteria</taxon>
        <taxon>Bacillati</taxon>
        <taxon>Bacillota</taxon>
        <taxon>Bacilli</taxon>
        <taxon>Bacillales</taxon>
        <taxon>Bacillaceae</taxon>
        <taxon>Ectobacillus</taxon>
    </lineage>
</organism>
<feature type="coiled-coil region" evidence="1">
    <location>
        <begin position="99"/>
        <end position="152"/>
    </location>
</feature>
<dbReference type="EMBL" id="JARULN010000001">
    <property type="protein sequence ID" value="MDG5753048.1"/>
    <property type="molecule type" value="Genomic_DNA"/>
</dbReference>
<keyword evidence="1" id="KW-0175">Coiled coil</keyword>
<protein>
    <submittedName>
        <fullName evidence="2">Chromosome segregation protein</fullName>
    </submittedName>
</protein>
<dbReference type="RefSeq" id="WP_278017976.1">
    <property type="nucleotide sequence ID" value="NZ_JARRRY010000001.1"/>
</dbReference>
<reference evidence="2 3" key="1">
    <citation type="submission" date="2023-04" db="EMBL/GenBank/DDBJ databases">
        <title>Ectobacillus antri isolated from activated sludge.</title>
        <authorList>
            <person name="Yan P."/>
            <person name="Liu X."/>
        </authorList>
    </citation>
    <scope>NUCLEOTIDE SEQUENCE [LARGE SCALE GENOMIC DNA]</scope>
    <source>
        <strain evidence="2 3">C18H</strain>
    </source>
</reference>
<gene>
    <name evidence="2" type="ORF">P6P90_03420</name>
</gene>
<name>A0ABT6H2P4_9BACI</name>